<dbReference type="SUPFAM" id="SSF54593">
    <property type="entry name" value="Glyoxalase/Bleomycin resistance protein/Dihydroxybiphenyl dioxygenase"/>
    <property type="match status" value="1"/>
</dbReference>
<comment type="caution">
    <text evidence="2">The sequence shown here is derived from an EMBL/GenBank/DDBJ whole genome shotgun (WGS) entry which is preliminary data.</text>
</comment>
<accession>A0A8H9KV25</accession>
<dbReference type="AlphaFoldDB" id="A0A8H9KV25"/>
<dbReference type="Gene3D" id="3.10.180.10">
    <property type="entry name" value="2,3-Dihydroxybiphenyl 1,2-Dioxygenase, domain 1"/>
    <property type="match status" value="1"/>
</dbReference>
<reference evidence="2" key="1">
    <citation type="journal article" date="2014" name="Int. J. Syst. Evol. Microbiol.">
        <title>Complete genome sequence of Corynebacterium casei LMG S-19264T (=DSM 44701T), isolated from a smear-ripened cheese.</title>
        <authorList>
            <consortium name="US DOE Joint Genome Institute (JGI-PGF)"/>
            <person name="Walter F."/>
            <person name="Albersmeier A."/>
            <person name="Kalinowski J."/>
            <person name="Ruckert C."/>
        </authorList>
    </citation>
    <scope>NUCLEOTIDE SEQUENCE</scope>
    <source>
        <strain evidence="2">CGMCC 1.15966</strain>
    </source>
</reference>
<organism evidence="2 3">
    <name type="scientific">Sphingobacterium cellulitidis</name>
    <dbReference type="NCBI Taxonomy" id="1768011"/>
    <lineage>
        <taxon>Bacteria</taxon>
        <taxon>Pseudomonadati</taxon>
        <taxon>Bacteroidota</taxon>
        <taxon>Sphingobacteriia</taxon>
        <taxon>Sphingobacteriales</taxon>
        <taxon>Sphingobacteriaceae</taxon>
        <taxon>Sphingobacterium</taxon>
    </lineage>
</organism>
<protein>
    <submittedName>
        <fullName evidence="2">VOC family protein</fullName>
    </submittedName>
</protein>
<dbReference type="InterPro" id="IPR029068">
    <property type="entry name" value="Glyas_Bleomycin-R_OHBP_Dase"/>
</dbReference>
<dbReference type="Proteomes" id="UP000614460">
    <property type="component" value="Unassembled WGS sequence"/>
</dbReference>
<name>A0A8H9KV25_9SPHI</name>
<dbReference type="Pfam" id="PF06983">
    <property type="entry name" value="3-dmu-9_3-mt"/>
    <property type="match status" value="1"/>
</dbReference>
<proteinExistence type="predicted"/>
<dbReference type="PANTHER" id="PTHR33990">
    <property type="entry name" value="PROTEIN YJDN-RELATED"/>
    <property type="match status" value="1"/>
</dbReference>
<evidence type="ECO:0000313" key="3">
    <source>
        <dbReference type="Proteomes" id="UP000614460"/>
    </source>
</evidence>
<dbReference type="PANTHER" id="PTHR33990:SF1">
    <property type="entry name" value="PROTEIN YJDN"/>
    <property type="match status" value="1"/>
</dbReference>
<evidence type="ECO:0000259" key="1">
    <source>
        <dbReference type="Pfam" id="PF06983"/>
    </source>
</evidence>
<keyword evidence="3" id="KW-1185">Reference proteome</keyword>
<dbReference type="InterPro" id="IPR028973">
    <property type="entry name" value="PhnB-like"/>
</dbReference>
<gene>
    <name evidence="2" type="ORF">GCM10011516_26460</name>
</gene>
<dbReference type="CDD" id="cd06588">
    <property type="entry name" value="PhnB_like"/>
    <property type="match status" value="1"/>
</dbReference>
<dbReference type="RefSeq" id="WP_182498671.1">
    <property type="nucleotide sequence ID" value="NZ_BMKM01000007.1"/>
</dbReference>
<evidence type="ECO:0000313" key="2">
    <source>
        <dbReference type="EMBL" id="GGE27512.1"/>
    </source>
</evidence>
<sequence>MTKVHAYLNFNGDCKEAFDFYQKVFKTESSGTYLFDDMPADPNFPPLPEDAKGKVMHTSIRINPDCMLMGSDVVEGFGHKLTNGNSTYIMLDVESPEEAKELFAALSEGAKQIEMPLEETFFAELYSSFQDKFGIQWMIHFEGNKKMG</sequence>
<dbReference type="EMBL" id="BMKM01000007">
    <property type="protein sequence ID" value="GGE27512.1"/>
    <property type="molecule type" value="Genomic_DNA"/>
</dbReference>
<reference evidence="2" key="2">
    <citation type="submission" date="2020-09" db="EMBL/GenBank/DDBJ databases">
        <authorList>
            <person name="Sun Q."/>
            <person name="Zhou Y."/>
        </authorList>
    </citation>
    <scope>NUCLEOTIDE SEQUENCE</scope>
    <source>
        <strain evidence="2">CGMCC 1.15966</strain>
    </source>
</reference>
<feature type="domain" description="PhnB-like" evidence="1">
    <location>
        <begin position="3"/>
        <end position="139"/>
    </location>
</feature>